<keyword evidence="3" id="KW-1185">Reference proteome</keyword>
<reference evidence="2" key="1">
    <citation type="submission" date="2020-03" db="EMBL/GenBank/DDBJ databases">
        <authorList>
            <person name="Weist P."/>
        </authorList>
    </citation>
    <scope>NUCLEOTIDE SEQUENCE</scope>
</reference>
<evidence type="ECO:0000313" key="3">
    <source>
        <dbReference type="Proteomes" id="UP001153269"/>
    </source>
</evidence>
<dbReference type="Proteomes" id="UP001153269">
    <property type="component" value="Unassembled WGS sequence"/>
</dbReference>
<sequence>MVPSLWDADLDPMTHGPVAASGGSSSTPPGRCSAQPDQEVEQGGSTDDNQSPWWAKLSRGLERLYSCSVLFSRRYWVALVLMGGWKKEKGVPEIRVPSEACRLSSFQASCGSTGGGALPSWECPGKPTQQGDLEATNHLNWLI</sequence>
<accession>A0A9N7Z615</accession>
<comment type="caution">
    <text evidence="2">The sequence shown here is derived from an EMBL/GenBank/DDBJ whole genome shotgun (WGS) entry which is preliminary data.</text>
</comment>
<evidence type="ECO:0000313" key="2">
    <source>
        <dbReference type="EMBL" id="CAB1451112.1"/>
    </source>
</evidence>
<dbReference type="EMBL" id="CADEAL010004077">
    <property type="protein sequence ID" value="CAB1451112.1"/>
    <property type="molecule type" value="Genomic_DNA"/>
</dbReference>
<feature type="compositionally biased region" description="Low complexity" evidence="1">
    <location>
        <begin position="16"/>
        <end position="30"/>
    </location>
</feature>
<feature type="compositionally biased region" description="Polar residues" evidence="1">
    <location>
        <begin position="43"/>
        <end position="52"/>
    </location>
</feature>
<dbReference type="AlphaFoldDB" id="A0A9N7Z615"/>
<evidence type="ECO:0000256" key="1">
    <source>
        <dbReference type="SAM" id="MobiDB-lite"/>
    </source>
</evidence>
<name>A0A9N7Z615_PLEPL</name>
<feature type="region of interest" description="Disordered" evidence="1">
    <location>
        <begin position="1"/>
        <end position="52"/>
    </location>
</feature>
<protein>
    <submittedName>
        <fullName evidence="2">Uncharacterized protein</fullName>
    </submittedName>
</protein>
<gene>
    <name evidence="2" type="ORF">PLEPLA_LOCUS38805</name>
</gene>
<proteinExistence type="predicted"/>
<organism evidence="2 3">
    <name type="scientific">Pleuronectes platessa</name>
    <name type="common">European plaice</name>
    <dbReference type="NCBI Taxonomy" id="8262"/>
    <lineage>
        <taxon>Eukaryota</taxon>
        <taxon>Metazoa</taxon>
        <taxon>Chordata</taxon>
        <taxon>Craniata</taxon>
        <taxon>Vertebrata</taxon>
        <taxon>Euteleostomi</taxon>
        <taxon>Actinopterygii</taxon>
        <taxon>Neopterygii</taxon>
        <taxon>Teleostei</taxon>
        <taxon>Neoteleostei</taxon>
        <taxon>Acanthomorphata</taxon>
        <taxon>Carangaria</taxon>
        <taxon>Pleuronectiformes</taxon>
        <taxon>Pleuronectoidei</taxon>
        <taxon>Pleuronectidae</taxon>
        <taxon>Pleuronectes</taxon>
    </lineage>
</organism>